<feature type="region of interest" description="Disordered" evidence="1">
    <location>
        <begin position="1"/>
        <end position="126"/>
    </location>
</feature>
<protein>
    <submittedName>
        <fullName evidence="2">Uncharacterized protein</fullName>
    </submittedName>
</protein>
<reference evidence="2 3" key="1">
    <citation type="submission" date="2017-06" db="EMBL/GenBank/DDBJ databases">
        <title>Comparative genomic analysis of Ambrosia Fusariam Clade fungi.</title>
        <authorList>
            <person name="Stajich J.E."/>
            <person name="Carrillo J."/>
            <person name="Kijimoto T."/>
            <person name="Eskalen A."/>
            <person name="O'Donnell K."/>
            <person name="Kasson M."/>
        </authorList>
    </citation>
    <scope>NUCLEOTIDE SEQUENCE [LARGE SCALE GENOMIC DNA]</scope>
    <source>
        <strain evidence="2 3">NRRL62584</strain>
    </source>
</reference>
<organism evidence="2 3">
    <name type="scientific">Fusarium duplospermum</name>
    <dbReference type="NCBI Taxonomy" id="1325734"/>
    <lineage>
        <taxon>Eukaryota</taxon>
        <taxon>Fungi</taxon>
        <taxon>Dikarya</taxon>
        <taxon>Ascomycota</taxon>
        <taxon>Pezizomycotina</taxon>
        <taxon>Sordariomycetes</taxon>
        <taxon>Hypocreomycetidae</taxon>
        <taxon>Hypocreales</taxon>
        <taxon>Nectriaceae</taxon>
        <taxon>Fusarium</taxon>
        <taxon>Fusarium solani species complex</taxon>
    </lineage>
</organism>
<accession>A0A428NWV4</accession>
<evidence type="ECO:0000313" key="3">
    <source>
        <dbReference type="Proteomes" id="UP000288168"/>
    </source>
</evidence>
<gene>
    <name evidence="2" type="ORF">CEP54_014378</name>
</gene>
<keyword evidence="3" id="KW-1185">Reference proteome</keyword>
<feature type="compositionally biased region" description="Basic and acidic residues" evidence="1">
    <location>
        <begin position="94"/>
        <end position="113"/>
    </location>
</feature>
<feature type="compositionally biased region" description="Basic residues" evidence="1">
    <location>
        <begin position="74"/>
        <end position="92"/>
    </location>
</feature>
<comment type="caution">
    <text evidence="2">The sequence shown here is derived from an EMBL/GenBank/DDBJ whole genome shotgun (WGS) entry which is preliminary data.</text>
</comment>
<proteinExistence type="predicted"/>
<evidence type="ECO:0000313" key="2">
    <source>
        <dbReference type="EMBL" id="RSL45187.1"/>
    </source>
</evidence>
<dbReference type="AlphaFoldDB" id="A0A428NWV4"/>
<name>A0A428NWV4_9HYPO</name>
<dbReference type="OrthoDB" id="5103747at2759"/>
<evidence type="ECO:0000256" key="1">
    <source>
        <dbReference type="SAM" id="MobiDB-lite"/>
    </source>
</evidence>
<feature type="compositionally biased region" description="Basic and acidic residues" evidence="1">
    <location>
        <begin position="43"/>
        <end position="54"/>
    </location>
</feature>
<sequence>MDLPSTTSLHTSGRAGNGNLEATHGVTQSRVANSLPFRPILSPDHEGIESHSPSDENMEEENESALRQPTLASKKTKREKQREKRKLKRALKRAAAEVDTDQKDQGDITQDTRRIRHRPSSAQRSATTLMRMDQWSRLFLNRTSSLSSLTLDCATAEAMSKAVEKTWGGKSRKRTFRSAQEPDRFVSVKDQELRYLKTSLRRASLMQQLPSKNHQSKAHEELMSSLEPLFRAWEVDREEEIGKDEVLQEATRFFTDTIIPCLEAQLVQLRLRLNSARILEGRLDRVGAELADREEVECRLAALAEDRTYILPICPAWNQLGKDMDEIQRSLHLSKSLPDLREEQEHVMIEYRRSLEWQ</sequence>
<dbReference type="EMBL" id="NKCI01000270">
    <property type="protein sequence ID" value="RSL45187.1"/>
    <property type="molecule type" value="Genomic_DNA"/>
</dbReference>
<feature type="compositionally biased region" description="Polar residues" evidence="1">
    <location>
        <begin position="1"/>
        <end position="11"/>
    </location>
</feature>
<dbReference type="Proteomes" id="UP000288168">
    <property type="component" value="Unassembled WGS sequence"/>
</dbReference>